<feature type="compositionally biased region" description="Pro residues" evidence="1">
    <location>
        <begin position="38"/>
        <end position="48"/>
    </location>
</feature>
<keyword evidence="3" id="KW-1185">Reference proteome</keyword>
<dbReference type="AlphaFoldDB" id="A0A1V3C0M2"/>
<dbReference type="Proteomes" id="UP000189004">
    <property type="component" value="Unassembled WGS sequence"/>
</dbReference>
<proteinExistence type="predicted"/>
<dbReference type="EMBL" id="MCOK01000001">
    <property type="protein sequence ID" value="OOC54046.1"/>
    <property type="molecule type" value="Genomic_DNA"/>
</dbReference>
<protein>
    <submittedName>
        <fullName evidence="2">Uncharacterized protein</fullName>
    </submittedName>
</protein>
<comment type="caution">
    <text evidence="2">The sequence shown here is derived from an EMBL/GenBank/DDBJ whole genome shotgun (WGS) entry which is preliminary data.</text>
</comment>
<accession>A0A1V3C0M2</accession>
<evidence type="ECO:0000313" key="3">
    <source>
        <dbReference type="Proteomes" id="UP000189004"/>
    </source>
</evidence>
<gene>
    <name evidence="2" type="ORF">NOSIN_09705</name>
</gene>
<evidence type="ECO:0000256" key="1">
    <source>
        <dbReference type="SAM" id="MobiDB-lite"/>
    </source>
</evidence>
<sequence>MDQRGTATRTCPDHLGVRNVPGGACRGGNPCRSVPSELPHPPARPRTPAPGGGGKDRRGRGSDGGGAPRLGPALTERILASLPACGPTAADGSTERAGPAHPPARRAIIDGIRQRLAA</sequence>
<organism evidence="2 3">
    <name type="scientific">Nocardiopsis sinuspersici</name>
    <dbReference type="NCBI Taxonomy" id="501010"/>
    <lineage>
        <taxon>Bacteria</taxon>
        <taxon>Bacillati</taxon>
        <taxon>Actinomycetota</taxon>
        <taxon>Actinomycetes</taxon>
        <taxon>Streptosporangiales</taxon>
        <taxon>Nocardiopsidaceae</taxon>
        <taxon>Nocardiopsis</taxon>
    </lineage>
</organism>
<evidence type="ECO:0000313" key="2">
    <source>
        <dbReference type="EMBL" id="OOC54046.1"/>
    </source>
</evidence>
<name>A0A1V3C0M2_9ACTN</name>
<reference evidence="3" key="1">
    <citation type="submission" date="2016-08" db="EMBL/GenBank/DDBJ databases">
        <authorList>
            <person name="Tokovenko B."/>
            <person name="Kalinowski J."/>
        </authorList>
    </citation>
    <scope>NUCLEOTIDE SEQUENCE [LARGE SCALE GENOMIC DNA]</scope>
    <source>
        <strain evidence="3">UTMC102</strain>
    </source>
</reference>
<feature type="region of interest" description="Disordered" evidence="1">
    <location>
        <begin position="1"/>
        <end position="118"/>
    </location>
</feature>